<dbReference type="Gene3D" id="3.90.70.10">
    <property type="entry name" value="Cysteine proteinases"/>
    <property type="match status" value="1"/>
</dbReference>
<keyword evidence="6" id="KW-1185">Reference proteome</keyword>
<accession>A0A1M5FAT2</accession>
<dbReference type="InterPro" id="IPR038765">
    <property type="entry name" value="Papain-like_cys_pep_sf"/>
</dbReference>
<dbReference type="SMART" id="SM00645">
    <property type="entry name" value="Pept_C1"/>
    <property type="match status" value="1"/>
</dbReference>
<dbReference type="GO" id="GO:0006508">
    <property type="term" value="P:proteolysis"/>
    <property type="evidence" value="ECO:0007669"/>
    <property type="project" value="UniProtKB-KW"/>
</dbReference>
<dbReference type="EMBL" id="FQUU01000022">
    <property type="protein sequence ID" value="SHF88181.1"/>
    <property type="molecule type" value="Genomic_DNA"/>
</dbReference>
<evidence type="ECO:0000313" key="5">
    <source>
        <dbReference type="EMBL" id="SHF88181.1"/>
    </source>
</evidence>
<dbReference type="Pfam" id="PF17957">
    <property type="entry name" value="Big_7"/>
    <property type="match status" value="1"/>
</dbReference>
<proteinExistence type="inferred from homology"/>
<dbReference type="PROSITE" id="PS51257">
    <property type="entry name" value="PROKAR_LIPOPROTEIN"/>
    <property type="match status" value="1"/>
</dbReference>
<comment type="similarity">
    <text evidence="1">Belongs to the peptidase C1 family.</text>
</comment>
<dbReference type="PANTHER" id="PTHR12411">
    <property type="entry name" value="CYSTEINE PROTEASE FAMILY C1-RELATED"/>
    <property type="match status" value="1"/>
</dbReference>
<dbReference type="SUPFAM" id="SSF54001">
    <property type="entry name" value="Cysteine proteinases"/>
    <property type="match status" value="1"/>
</dbReference>
<evidence type="ECO:0000256" key="1">
    <source>
        <dbReference type="ARBA" id="ARBA00008455"/>
    </source>
</evidence>
<feature type="chain" id="PRO_5012499857" evidence="3">
    <location>
        <begin position="22"/>
        <end position="408"/>
    </location>
</feature>
<reference evidence="5 6" key="1">
    <citation type="submission" date="2016-11" db="EMBL/GenBank/DDBJ databases">
        <authorList>
            <person name="Jaros S."/>
            <person name="Januszkiewicz K."/>
            <person name="Wedrychowicz H."/>
        </authorList>
    </citation>
    <scope>NUCLEOTIDE SEQUENCE [LARGE SCALE GENOMIC DNA]</scope>
    <source>
        <strain evidence="5 6">DSM 18119</strain>
    </source>
</reference>
<protein>
    <submittedName>
        <fullName evidence="5">Papain family cysteine protease</fullName>
    </submittedName>
</protein>
<dbReference type="AlphaFoldDB" id="A0A1M5FAT2"/>
<organism evidence="5 6">
    <name type="scientific">Flavisolibacter ginsengisoli DSM 18119</name>
    <dbReference type="NCBI Taxonomy" id="1121884"/>
    <lineage>
        <taxon>Bacteria</taxon>
        <taxon>Pseudomonadati</taxon>
        <taxon>Bacteroidota</taxon>
        <taxon>Chitinophagia</taxon>
        <taxon>Chitinophagales</taxon>
        <taxon>Chitinophagaceae</taxon>
        <taxon>Flavisolibacter</taxon>
    </lineage>
</organism>
<dbReference type="OrthoDB" id="3648721at2"/>
<feature type="signal peptide" evidence="3">
    <location>
        <begin position="1"/>
        <end position="21"/>
    </location>
</feature>
<dbReference type="Proteomes" id="UP000184048">
    <property type="component" value="Unassembled WGS sequence"/>
</dbReference>
<feature type="domain" description="Peptidase C1A papain C-terminal" evidence="4">
    <location>
        <begin position="194"/>
        <end position="395"/>
    </location>
</feature>
<feature type="compositionally biased region" description="Low complexity" evidence="2">
    <location>
        <begin position="86"/>
        <end position="105"/>
    </location>
</feature>
<dbReference type="Pfam" id="PF00112">
    <property type="entry name" value="Peptidase_C1"/>
    <property type="match status" value="1"/>
</dbReference>
<name>A0A1M5FAT2_9BACT</name>
<feature type="region of interest" description="Disordered" evidence="2">
    <location>
        <begin position="78"/>
        <end position="105"/>
    </location>
</feature>
<keyword evidence="3" id="KW-0732">Signal</keyword>
<keyword evidence="5" id="KW-0645">Protease</keyword>
<evidence type="ECO:0000313" key="6">
    <source>
        <dbReference type="Proteomes" id="UP000184048"/>
    </source>
</evidence>
<dbReference type="Gene3D" id="2.60.40.10">
    <property type="entry name" value="Immunoglobulins"/>
    <property type="match status" value="1"/>
</dbReference>
<sequence length="408" mass="43303">MKNSKVLLLTAMMGLSLLWVGCQKNTADQQPKSETAQYVKNFGALQVNAEEMSKVPLIMSSDLAKGNIEPENALMASAKGKPYRPPTTTGDATAPTVSITSPSNGSTVSGTVTVSISSSDNVGVTSISATAGGTNIGSAANSSASFSWNTSGLADGNYVITATAKDAAGNTGTYSITVGIKTTIVVQPPTSTTLPSSYALVMPPVMNQGSEGSCVAFAAVYARSYEAYKRSGATSYSQSTNILSPEYLFNQTKTSATSCSGSALITTFDFLKNNGVCTWTSMPYTWTDCSTMPNSTQTAQAANYRIASYSQIYASDVTAIKNMLVANRPLVSQYSVDNEFYNAKTGFIWKTFSSVIGYHALAICGYDDAKHAYKIINQWGTSWGDAGYSWIDYDLLPKVSSNLLVMNF</sequence>
<dbReference type="InterPro" id="IPR000668">
    <property type="entry name" value="Peptidase_C1A_C"/>
</dbReference>
<dbReference type="STRING" id="1121884.SAMN02745131_03749"/>
<evidence type="ECO:0000256" key="2">
    <source>
        <dbReference type="SAM" id="MobiDB-lite"/>
    </source>
</evidence>
<dbReference type="InterPro" id="IPR013783">
    <property type="entry name" value="Ig-like_fold"/>
</dbReference>
<dbReference type="CDD" id="cd02619">
    <property type="entry name" value="Peptidase_C1"/>
    <property type="match status" value="1"/>
</dbReference>
<keyword evidence="5" id="KW-0378">Hydrolase</keyword>
<evidence type="ECO:0000256" key="3">
    <source>
        <dbReference type="SAM" id="SignalP"/>
    </source>
</evidence>
<dbReference type="RefSeq" id="WP_084080273.1">
    <property type="nucleotide sequence ID" value="NZ_FQUU01000022.1"/>
</dbReference>
<dbReference type="InterPro" id="IPR013128">
    <property type="entry name" value="Peptidase_C1A"/>
</dbReference>
<dbReference type="GO" id="GO:0008234">
    <property type="term" value="F:cysteine-type peptidase activity"/>
    <property type="evidence" value="ECO:0007669"/>
    <property type="project" value="InterPro"/>
</dbReference>
<evidence type="ECO:0000259" key="4">
    <source>
        <dbReference type="SMART" id="SM00645"/>
    </source>
</evidence>
<gene>
    <name evidence="5" type="ORF">SAMN02745131_03749</name>
</gene>